<keyword evidence="2" id="KW-0574">Periplasm</keyword>
<evidence type="ECO:0000259" key="4">
    <source>
        <dbReference type="Pfam" id="PF13525"/>
    </source>
</evidence>
<feature type="domain" description="Outer membrane lipoprotein BamD-like" evidence="4">
    <location>
        <begin position="161"/>
        <end position="233"/>
    </location>
</feature>
<dbReference type="SUPFAM" id="SSF48452">
    <property type="entry name" value="TPR-like"/>
    <property type="match status" value="1"/>
</dbReference>
<gene>
    <name evidence="2" type="primary">cpoB</name>
    <name evidence="6" type="ORF">HELGO_WM6783</name>
</gene>
<feature type="signal peptide" evidence="2">
    <location>
        <begin position="1"/>
        <end position="25"/>
    </location>
</feature>
<keyword evidence="2" id="KW-0132">Cell division</keyword>
<comment type="function">
    <text evidence="2">Mediates coordination of peptidoglycan synthesis and outer membrane constriction during cell division.</text>
</comment>
<reference evidence="6" key="1">
    <citation type="submission" date="2020-01" db="EMBL/GenBank/DDBJ databases">
        <authorList>
            <person name="Meier V. D."/>
            <person name="Meier V D."/>
        </authorList>
    </citation>
    <scope>NUCLEOTIDE SEQUENCE</scope>
    <source>
        <strain evidence="6">HLG_WM_MAG_07</strain>
    </source>
</reference>
<dbReference type="GO" id="GO:0070206">
    <property type="term" value="P:protein trimerization"/>
    <property type="evidence" value="ECO:0007669"/>
    <property type="project" value="InterPro"/>
</dbReference>
<accession>A0A6S6TXH6</accession>
<dbReference type="GO" id="GO:0043093">
    <property type="term" value="P:FtsZ-dependent cytokinesis"/>
    <property type="evidence" value="ECO:0007669"/>
    <property type="project" value="UniProtKB-UniRule"/>
</dbReference>
<dbReference type="InterPro" id="IPR039565">
    <property type="entry name" value="BamD-like"/>
</dbReference>
<sequence length="248" mass="27787" precursor="true">MQVSFFMKTIFMSFLLGGLITSAQANQASAISELYQRLESMGKEIDELRGENETLRKGLGDLRQSQKQTFLALDERIKKQASAKATAAPQARAAIPARPPVKKEPVKPAPVAAQKPATPTKVNVKADYNQAYATLKRDHGIGIKAFENFLKKYPTDPLAENAHYWIGEAKYSKKDYRGAIDSFIVVLNKYKKGRKAPDAAVKLGYSFYAVKDWNLARRTFNDVLRYFPKSNAAKLAQKRLDQMKAEGH</sequence>
<evidence type="ECO:0000313" key="6">
    <source>
        <dbReference type="EMBL" id="CAA6824164.1"/>
    </source>
</evidence>
<dbReference type="EMBL" id="CACVAY010000117">
    <property type="protein sequence ID" value="CAA6824164.1"/>
    <property type="molecule type" value="Genomic_DNA"/>
</dbReference>
<evidence type="ECO:0000259" key="5">
    <source>
        <dbReference type="Pfam" id="PF16331"/>
    </source>
</evidence>
<dbReference type="InterPro" id="IPR032519">
    <property type="entry name" value="YbgF_tri"/>
</dbReference>
<feature type="chain" id="PRO_5028547486" description="Cell division coordinator CpoB" evidence="2">
    <location>
        <begin position="26"/>
        <end position="248"/>
    </location>
</feature>
<dbReference type="InterPro" id="IPR034706">
    <property type="entry name" value="CpoB"/>
</dbReference>
<feature type="domain" description="YbgF trimerisation" evidence="5">
    <location>
        <begin position="26"/>
        <end position="86"/>
    </location>
</feature>
<dbReference type="AlphaFoldDB" id="A0A6S6TXH6"/>
<keyword evidence="2" id="KW-0131">Cell cycle</keyword>
<evidence type="ECO:0000256" key="1">
    <source>
        <dbReference type="ARBA" id="ARBA00022729"/>
    </source>
</evidence>
<dbReference type="Gene3D" id="1.25.40.10">
    <property type="entry name" value="Tetratricopeptide repeat domain"/>
    <property type="match status" value="1"/>
</dbReference>
<dbReference type="InterPro" id="IPR011990">
    <property type="entry name" value="TPR-like_helical_dom_sf"/>
</dbReference>
<comment type="subcellular location">
    <subcellularLocation>
        <location evidence="2">Periplasm</location>
    </subcellularLocation>
</comment>
<name>A0A6S6TXH6_9GAMM</name>
<dbReference type="Gene3D" id="1.20.5.110">
    <property type="match status" value="1"/>
</dbReference>
<dbReference type="NCBIfam" id="TIGR02795">
    <property type="entry name" value="tol_pal_ybgF"/>
    <property type="match status" value="1"/>
</dbReference>
<comment type="similarity">
    <text evidence="2">Belongs to the CpoB family.</text>
</comment>
<dbReference type="HAMAP" id="MF_02066">
    <property type="entry name" value="CpoB"/>
    <property type="match status" value="1"/>
</dbReference>
<evidence type="ECO:0000256" key="2">
    <source>
        <dbReference type="HAMAP-Rule" id="MF_02066"/>
    </source>
</evidence>
<dbReference type="Pfam" id="PF13525">
    <property type="entry name" value="YfiO"/>
    <property type="match status" value="1"/>
</dbReference>
<dbReference type="InterPro" id="IPR014162">
    <property type="entry name" value="CpoB_C"/>
</dbReference>
<dbReference type="GO" id="GO:0030288">
    <property type="term" value="C:outer membrane-bounded periplasmic space"/>
    <property type="evidence" value="ECO:0007669"/>
    <property type="project" value="UniProtKB-UniRule"/>
</dbReference>
<protein>
    <recommendedName>
        <fullName evidence="2">Cell division coordinator CpoB</fullName>
    </recommendedName>
</protein>
<evidence type="ECO:0000256" key="3">
    <source>
        <dbReference type="SAM" id="MobiDB-lite"/>
    </source>
</evidence>
<keyword evidence="1 2" id="KW-0732">Signal</keyword>
<feature type="coiled-coil region" evidence="2">
    <location>
        <begin position="31"/>
        <end position="65"/>
    </location>
</feature>
<feature type="region of interest" description="Disordered" evidence="3">
    <location>
        <begin position="84"/>
        <end position="118"/>
    </location>
</feature>
<dbReference type="Pfam" id="PF16331">
    <property type="entry name" value="TolA_bind_tri"/>
    <property type="match status" value="1"/>
</dbReference>
<proteinExistence type="inferred from homology"/>
<feature type="compositionally biased region" description="Low complexity" evidence="3">
    <location>
        <begin position="84"/>
        <end position="96"/>
    </location>
</feature>
<feature type="compositionally biased region" description="Low complexity" evidence="3">
    <location>
        <begin position="109"/>
        <end position="118"/>
    </location>
</feature>
<organism evidence="6">
    <name type="scientific">uncultured Thiotrichaceae bacterium</name>
    <dbReference type="NCBI Taxonomy" id="298394"/>
    <lineage>
        <taxon>Bacteria</taxon>
        <taxon>Pseudomonadati</taxon>
        <taxon>Pseudomonadota</taxon>
        <taxon>Gammaproteobacteria</taxon>
        <taxon>Thiotrichales</taxon>
        <taxon>Thiotrichaceae</taxon>
        <taxon>environmental samples</taxon>
    </lineage>
</organism>
<keyword evidence="2" id="KW-0175">Coiled coil</keyword>